<proteinExistence type="predicted"/>
<feature type="region of interest" description="Disordered" evidence="1">
    <location>
        <begin position="71"/>
        <end position="91"/>
    </location>
</feature>
<keyword evidence="3" id="KW-1185">Reference proteome</keyword>
<comment type="caution">
    <text evidence="2">The sequence shown here is derived from an EMBL/GenBank/DDBJ whole genome shotgun (WGS) entry which is preliminary data.</text>
</comment>
<evidence type="ECO:0000256" key="1">
    <source>
        <dbReference type="SAM" id="MobiDB-lite"/>
    </source>
</evidence>
<evidence type="ECO:0000313" key="2">
    <source>
        <dbReference type="EMBL" id="MBW0463280.1"/>
    </source>
</evidence>
<name>A0A9Q3BDJ0_9BASI</name>
<dbReference type="AlphaFoldDB" id="A0A9Q3BDJ0"/>
<dbReference type="Proteomes" id="UP000765509">
    <property type="component" value="Unassembled WGS sequence"/>
</dbReference>
<organism evidence="2 3">
    <name type="scientific">Austropuccinia psidii MF-1</name>
    <dbReference type="NCBI Taxonomy" id="1389203"/>
    <lineage>
        <taxon>Eukaryota</taxon>
        <taxon>Fungi</taxon>
        <taxon>Dikarya</taxon>
        <taxon>Basidiomycota</taxon>
        <taxon>Pucciniomycotina</taxon>
        <taxon>Pucciniomycetes</taxon>
        <taxon>Pucciniales</taxon>
        <taxon>Sphaerophragmiaceae</taxon>
        <taxon>Austropuccinia</taxon>
    </lineage>
</organism>
<reference evidence="2" key="1">
    <citation type="submission" date="2021-03" db="EMBL/GenBank/DDBJ databases">
        <title>Draft genome sequence of rust myrtle Austropuccinia psidii MF-1, a brazilian biotype.</title>
        <authorList>
            <person name="Quecine M.C."/>
            <person name="Pachon D.M.R."/>
            <person name="Bonatelli M.L."/>
            <person name="Correr F.H."/>
            <person name="Franceschini L.M."/>
            <person name="Leite T.F."/>
            <person name="Margarido G.R.A."/>
            <person name="Almeida C.A."/>
            <person name="Ferrarezi J.A."/>
            <person name="Labate C.A."/>
        </authorList>
    </citation>
    <scope>NUCLEOTIDE SEQUENCE</scope>
    <source>
        <strain evidence="2">MF-1</strain>
    </source>
</reference>
<evidence type="ECO:0000313" key="3">
    <source>
        <dbReference type="Proteomes" id="UP000765509"/>
    </source>
</evidence>
<dbReference type="EMBL" id="AVOT02000518">
    <property type="protein sequence ID" value="MBW0463280.1"/>
    <property type="molecule type" value="Genomic_DNA"/>
</dbReference>
<feature type="compositionally biased region" description="Basic and acidic residues" evidence="1">
    <location>
        <begin position="77"/>
        <end position="91"/>
    </location>
</feature>
<gene>
    <name evidence="2" type="ORF">O181_002995</name>
</gene>
<protein>
    <submittedName>
        <fullName evidence="2">Uncharacterized protein</fullName>
    </submittedName>
</protein>
<sequence length="116" mass="13680">MTWFVKQKDRLTFLHPDMSGTMVHKRILRKLGCDLVHSIRSRGINPYLEKIVSIPWRTSLPEQTLVEISINHNGKQTNDKPTSRPNKAHDRAPLKVNLIRLILFQRKQELTRYKLK</sequence>
<accession>A0A9Q3BDJ0</accession>